<reference evidence="8" key="1">
    <citation type="submission" date="2020-08" db="EMBL/GenBank/DDBJ databases">
        <title>Genome public.</title>
        <authorList>
            <person name="Liu C."/>
            <person name="Sun Q."/>
        </authorList>
    </citation>
    <scope>NUCLEOTIDE SEQUENCE</scope>
    <source>
        <strain evidence="8">NSJ-44</strain>
    </source>
</reference>
<dbReference type="CDD" id="cd01335">
    <property type="entry name" value="Radical_SAM"/>
    <property type="match status" value="1"/>
</dbReference>
<dbReference type="Pfam" id="PF04055">
    <property type="entry name" value="Radical_SAM"/>
    <property type="match status" value="1"/>
</dbReference>
<keyword evidence="3" id="KW-0949">S-adenosyl-L-methionine</keyword>
<evidence type="ECO:0000313" key="9">
    <source>
        <dbReference type="Proteomes" id="UP000654279"/>
    </source>
</evidence>
<evidence type="ECO:0000259" key="7">
    <source>
        <dbReference type="PROSITE" id="PS51918"/>
    </source>
</evidence>
<dbReference type="GO" id="GO:0016491">
    <property type="term" value="F:oxidoreductase activity"/>
    <property type="evidence" value="ECO:0007669"/>
    <property type="project" value="InterPro"/>
</dbReference>
<dbReference type="NCBIfam" id="TIGR03974">
    <property type="entry name" value="rSAM_six_Cys"/>
    <property type="match status" value="1"/>
</dbReference>
<dbReference type="InterPro" id="IPR023885">
    <property type="entry name" value="4Fe4S-binding_SPASM_dom"/>
</dbReference>
<feature type="domain" description="Radical SAM core" evidence="7">
    <location>
        <begin position="87"/>
        <end position="317"/>
    </location>
</feature>
<dbReference type="PANTHER" id="PTHR43273">
    <property type="entry name" value="ANAEROBIC SULFATASE-MATURATING ENZYME HOMOLOG ASLB-RELATED"/>
    <property type="match status" value="1"/>
</dbReference>
<dbReference type="InterPro" id="IPR047602">
    <property type="entry name" value="SPASM_CteB-like"/>
</dbReference>
<dbReference type="Gene3D" id="3.20.20.70">
    <property type="entry name" value="Aldolase class I"/>
    <property type="match status" value="1"/>
</dbReference>
<evidence type="ECO:0000256" key="4">
    <source>
        <dbReference type="ARBA" id="ARBA00022723"/>
    </source>
</evidence>
<dbReference type="InterPro" id="IPR007197">
    <property type="entry name" value="rSAM"/>
</dbReference>
<dbReference type="SFLD" id="SFLDG01067">
    <property type="entry name" value="SPASM/twitch_domain_containing"/>
    <property type="match status" value="1"/>
</dbReference>
<dbReference type="InterPro" id="IPR058240">
    <property type="entry name" value="rSAM_sf"/>
</dbReference>
<comment type="caution">
    <text evidence="8">The sequence shown here is derived from an EMBL/GenBank/DDBJ whole genome shotgun (WGS) entry which is preliminary data.</text>
</comment>
<dbReference type="SUPFAM" id="SSF102114">
    <property type="entry name" value="Radical SAM enzymes"/>
    <property type="match status" value="1"/>
</dbReference>
<dbReference type="PANTHER" id="PTHR43273:SF8">
    <property type="entry name" value="RADICAL SAM DOMAIN PROTEIN"/>
    <property type="match status" value="1"/>
</dbReference>
<name>A0A926D144_9FIRM</name>
<accession>A0A926D144</accession>
<dbReference type="InterPro" id="IPR013785">
    <property type="entry name" value="Aldolase_TIM"/>
</dbReference>
<keyword evidence="4" id="KW-0479">Metal-binding</keyword>
<dbReference type="EMBL" id="JACRSO010000002">
    <property type="protein sequence ID" value="MBC8529049.1"/>
    <property type="molecule type" value="Genomic_DNA"/>
</dbReference>
<keyword evidence="5" id="KW-0408">Iron</keyword>
<evidence type="ECO:0000256" key="2">
    <source>
        <dbReference type="ARBA" id="ARBA00022485"/>
    </source>
</evidence>
<dbReference type="InterPro" id="IPR023867">
    <property type="entry name" value="Sulphatase_maturase_rSAM"/>
</dbReference>
<dbReference type="GO" id="GO:0051539">
    <property type="term" value="F:4 iron, 4 sulfur cluster binding"/>
    <property type="evidence" value="ECO:0007669"/>
    <property type="project" value="UniProtKB-KW"/>
</dbReference>
<dbReference type="SFLD" id="SFLDG01386">
    <property type="entry name" value="main_SPASM_domain-containing"/>
    <property type="match status" value="1"/>
</dbReference>
<gene>
    <name evidence="8" type="primary">scfB</name>
    <name evidence="8" type="ORF">H8699_06380</name>
</gene>
<evidence type="ECO:0000256" key="5">
    <source>
        <dbReference type="ARBA" id="ARBA00023004"/>
    </source>
</evidence>
<dbReference type="SFLD" id="SFLDS00029">
    <property type="entry name" value="Radical_SAM"/>
    <property type="match status" value="1"/>
</dbReference>
<evidence type="ECO:0000313" key="8">
    <source>
        <dbReference type="EMBL" id="MBC8529049.1"/>
    </source>
</evidence>
<organism evidence="8 9">
    <name type="scientific">Luoshenia tenuis</name>
    <dbReference type="NCBI Taxonomy" id="2763654"/>
    <lineage>
        <taxon>Bacteria</taxon>
        <taxon>Bacillati</taxon>
        <taxon>Bacillota</taxon>
        <taxon>Clostridia</taxon>
        <taxon>Christensenellales</taxon>
        <taxon>Christensenellaceae</taxon>
        <taxon>Luoshenia</taxon>
    </lineage>
</organism>
<keyword evidence="2" id="KW-0004">4Fe-4S</keyword>
<proteinExistence type="predicted"/>
<dbReference type="RefSeq" id="WP_249285115.1">
    <property type="nucleotide sequence ID" value="NZ_JACRSO010000002.1"/>
</dbReference>
<dbReference type="NCBIfam" id="TIGR04085">
    <property type="entry name" value="rSAM_more_4Fe4S"/>
    <property type="match status" value="1"/>
</dbReference>
<sequence length="455" mass="51258">MVHTFEACGTYMALDTDSGAVHAVDKLAYEIIRQFESKSKEEIVASLQGEFGASAVQEAYEEVEEVAREGMLFTHEDYDGVFESAQPGVVKAMCLHVAHDCNLRCAYCFASTGEFHGERMLMDAQVGFKALDFLVAHSGNRHFLEVDFFGGEPLMNWEAVKQIVAYGRSLEAPNGKRFKFTITTNGLGLNDEVIDFVNREMDNVVISLDGRPEVHDLLRKTVKGTGSFEHILPKAKRLAESRNQDKYYVRGTFTRHNLDFASDVLYLADQGFEQISIEPVVAPDEVEYSLHPEHLPEIIDEYEKLASLYLRRRRDGQWFNFFHFMIDLGQGPCVKKRLTGCGAGNEYVAVAPQGDIYPCHQFVGIPEFKMGSVLDGSFDRDLQAKFAANHVLAKPECKDCWARFYCSGGCAANAYQFNGDIAKPYELGCEMERKRLECALAIYAIERDWAQQQGE</sequence>
<dbReference type="Pfam" id="PF13186">
    <property type="entry name" value="SPASM"/>
    <property type="match status" value="1"/>
</dbReference>
<dbReference type="GO" id="GO:0046872">
    <property type="term" value="F:metal ion binding"/>
    <property type="evidence" value="ECO:0007669"/>
    <property type="project" value="UniProtKB-KW"/>
</dbReference>
<dbReference type="PROSITE" id="PS01305">
    <property type="entry name" value="MOAA_NIFB_PQQE"/>
    <property type="match status" value="1"/>
</dbReference>
<evidence type="ECO:0000256" key="3">
    <source>
        <dbReference type="ARBA" id="ARBA00022691"/>
    </source>
</evidence>
<evidence type="ECO:0000256" key="6">
    <source>
        <dbReference type="ARBA" id="ARBA00023014"/>
    </source>
</evidence>
<dbReference type="AlphaFoldDB" id="A0A926D144"/>
<dbReference type="PROSITE" id="PS51918">
    <property type="entry name" value="RADICAL_SAM"/>
    <property type="match status" value="1"/>
</dbReference>
<keyword evidence="9" id="KW-1185">Reference proteome</keyword>
<protein>
    <submittedName>
        <fullName evidence="8">Thioether cross-link-forming SCIFF peptide maturase</fullName>
    </submittedName>
</protein>
<dbReference type="SFLD" id="SFLDG01384">
    <property type="entry name" value="thioether_bond_formation_requi"/>
    <property type="match status" value="1"/>
</dbReference>
<dbReference type="InterPro" id="IPR024025">
    <property type="entry name" value="SCIFF_rSAM_maturase"/>
</dbReference>
<dbReference type="InterPro" id="IPR000385">
    <property type="entry name" value="MoaA_NifB_PqqE_Fe-S-bd_CS"/>
</dbReference>
<dbReference type="Proteomes" id="UP000654279">
    <property type="component" value="Unassembled WGS sequence"/>
</dbReference>
<keyword evidence="6" id="KW-0411">Iron-sulfur</keyword>
<dbReference type="CDD" id="cd21124">
    <property type="entry name" value="SPASM_CteB-like"/>
    <property type="match status" value="1"/>
</dbReference>
<comment type="cofactor">
    <cofactor evidence="1">
        <name>[4Fe-4S] cluster</name>
        <dbReference type="ChEBI" id="CHEBI:49883"/>
    </cofactor>
</comment>
<evidence type="ECO:0000256" key="1">
    <source>
        <dbReference type="ARBA" id="ARBA00001966"/>
    </source>
</evidence>